<reference evidence="3" key="1">
    <citation type="journal article" date="2007" name="PLoS ONE">
        <title>The first genome sequence of an elite grapevine cultivar (Pinot noir Vitis vinifera L.): coping with a highly heterozygous genome.</title>
        <authorList>
            <person name="Velasco R."/>
            <person name="Zharkikh A."/>
            <person name="Troggio M."/>
            <person name="Cartwright D.A."/>
            <person name="Cestaro A."/>
            <person name="Pruss D."/>
            <person name="Pindo M."/>
            <person name="FitzGerald L.M."/>
            <person name="Vezzulli S."/>
            <person name="Reid J."/>
            <person name="Malacarne G."/>
            <person name="Iliev D."/>
            <person name="Coppola G."/>
            <person name="Wardell B."/>
            <person name="Micheletti D."/>
            <person name="Macalma T."/>
            <person name="Facci M."/>
            <person name="Mitchell J.T."/>
            <person name="Perazzolli M."/>
            <person name="Eldredge G."/>
            <person name="Gatto P."/>
            <person name="Oyzerski R."/>
            <person name="Moretto M."/>
            <person name="Gutin N."/>
            <person name="Stefanini M."/>
            <person name="Chen Y."/>
            <person name="Segala C."/>
            <person name="Davenport C."/>
            <person name="Dematte L."/>
            <person name="Mraz A."/>
            <person name="Battilana J."/>
            <person name="Stormo K."/>
            <person name="Costa F."/>
            <person name="Tao Q."/>
            <person name="Si-Ammour A."/>
            <person name="Harkins T."/>
            <person name="Lackey A."/>
            <person name="Perbost C."/>
            <person name="Taillon B."/>
            <person name="Stella A."/>
            <person name="Solovyev V."/>
            <person name="Fawcett J.A."/>
            <person name="Sterck L."/>
            <person name="Vandepoele K."/>
            <person name="Grando S.M."/>
            <person name="Toppo S."/>
            <person name="Moser C."/>
            <person name="Lanchbury J."/>
            <person name="Bogden R."/>
            <person name="Skolnick M."/>
            <person name="Sgaramella V."/>
            <person name="Bhatnagar S.K."/>
            <person name="Fontana P."/>
            <person name="Gutin A."/>
            <person name="Van de Peer Y."/>
            <person name="Salamini F."/>
            <person name="Viola R."/>
        </authorList>
    </citation>
    <scope>NUCLEOTIDE SEQUENCE</scope>
</reference>
<keyword evidence="2" id="KW-0067">ATP-binding</keyword>
<dbReference type="OrthoDB" id="248923at2759"/>
<evidence type="ECO:0000313" key="3">
    <source>
        <dbReference type="EMBL" id="CAN62326.1"/>
    </source>
</evidence>
<keyword evidence="2" id="KW-0547">Nucleotide-binding</keyword>
<dbReference type="GO" id="GO:0043539">
    <property type="term" value="F:protein serine/threonine kinase activator activity"/>
    <property type="evidence" value="ECO:0007669"/>
    <property type="project" value="InterPro"/>
</dbReference>
<dbReference type="PANTHER" id="PTHR48014:SF24">
    <property type="entry name" value="PROTEIN KINASE SUPERFAMILY PROTEIN"/>
    <property type="match status" value="1"/>
</dbReference>
<dbReference type="SUPFAM" id="SSF56112">
    <property type="entry name" value="Protein kinase-like (PK-like)"/>
    <property type="match status" value="1"/>
</dbReference>
<proteinExistence type="inferred from homology"/>
<comment type="similarity">
    <text evidence="1">Belongs to the protein kinase superfamily. STE Ser/Thr protein kinase family. STE20 subfamily.</text>
</comment>
<dbReference type="InterPro" id="IPR011009">
    <property type="entry name" value="Kinase-like_dom_sf"/>
</dbReference>
<accession>A5AD87</accession>
<feature type="binding site" evidence="2">
    <location>
        <position position="42"/>
    </location>
    <ligand>
        <name>ATP</name>
        <dbReference type="ChEBI" id="CHEBI:30616"/>
    </ligand>
</feature>
<gene>
    <name evidence="3" type="ORF">VITISV_029803</name>
</gene>
<dbReference type="InterPro" id="IPR047173">
    <property type="entry name" value="STRAD_A/B-like"/>
</dbReference>
<evidence type="ECO:0008006" key="4">
    <source>
        <dbReference type="Google" id="ProtNLM"/>
    </source>
</evidence>
<dbReference type="AlphaFoldDB" id="A5AD87"/>
<name>A5AD87_VITVI</name>
<dbReference type="PROSITE" id="PS00107">
    <property type="entry name" value="PROTEIN_KINASE_ATP"/>
    <property type="match status" value="1"/>
</dbReference>
<evidence type="ECO:0000256" key="1">
    <source>
        <dbReference type="ARBA" id="ARBA00008874"/>
    </source>
</evidence>
<dbReference type="Gene3D" id="3.30.200.20">
    <property type="entry name" value="Phosphorylase Kinase, domain 1"/>
    <property type="match status" value="1"/>
</dbReference>
<dbReference type="ExpressionAtlas" id="A5AD87">
    <property type="expression patterns" value="baseline and differential"/>
</dbReference>
<organism evidence="3">
    <name type="scientific">Vitis vinifera</name>
    <name type="common">Grape</name>
    <dbReference type="NCBI Taxonomy" id="29760"/>
    <lineage>
        <taxon>Eukaryota</taxon>
        <taxon>Viridiplantae</taxon>
        <taxon>Streptophyta</taxon>
        <taxon>Embryophyta</taxon>
        <taxon>Tracheophyta</taxon>
        <taxon>Spermatophyta</taxon>
        <taxon>Magnoliopsida</taxon>
        <taxon>eudicotyledons</taxon>
        <taxon>Gunneridae</taxon>
        <taxon>Pentapetalae</taxon>
        <taxon>rosids</taxon>
        <taxon>Vitales</taxon>
        <taxon>Vitaceae</taxon>
        <taxon>Viteae</taxon>
        <taxon>Vitis</taxon>
    </lineage>
</organism>
<dbReference type="GO" id="GO:0005524">
    <property type="term" value="F:ATP binding"/>
    <property type="evidence" value="ECO:0007669"/>
    <property type="project" value="UniProtKB-UniRule"/>
</dbReference>
<evidence type="ECO:0000256" key="2">
    <source>
        <dbReference type="PROSITE-ProRule" id="PRU10141"/>
    </source>
</evidence>
<sequence>MEKKKYPIGPEFYTLYEEIGQGVSASVLRALCVPLNEIVAIKILDFERDNCDLECLKNGAFGLLVFGDILHDVVKVLKDKKQKLWGNS</sequence>
<dbReference type="InterPro" id="IPR017441">
    <property type="entry name" value="Protein_kinase_ATP_BS"/>
</dbReference>
<dbReference type="EMBL" id="AM423616">
    <property type="protein sequence ID" value="CAN62326.1"/>
    <property type="molecule type" value="Genomic_DNA"/>
</dbReference>
<dbReference type="PANTHER" id="PTHR48014">
    <property type="entry name" value="SERINE/THREONINE-PROTEIN KINASE FRAY2"/>
    <property type="match status" value="1"/>
</dbReference>
<protein>
    <recommendedName>
        <fullName evidence="4">Protein kinase domain-containing protein</fullName>
    </recommendedName>
</protein>